<dbReference type="PIRSF" id="PIRSF033328">
    <property type="entry name" value="Phest_Mll4975"/>
    <property type="match status" value="1"/>
</dbReference>
<protein>
    <submittedName>
        <fullName evidence="2">DUF1045 domain-containing protein</fullName>
    </submittedName>
</protein>
<dbReference type="InterPro" id="IPR009389">
    <property type="entry name" value="DUF1045"/>
</dbReference>
<dbReference type="Gene3D" id="3.90.1140.10">
    <property type="entry name" value="Cyclic phosphodiesterase"/>
    <property type="match status" value="1"/>
</dbReference>
<feature type="region of interest" description="Disordered" evidence="1">
    <location>
        <begin position="1"/>
        <end position="38"/>
    </location>
</feature>
<gene>
    <name evidence="2" type="ORF">CKO21_17685</name>
</gene>
<proteinExistence type="predicted"/>
<dbReference type="EMBL" id="NRRE01000034">
    <property type="protein sequence ID" value="MBK1699079.1"/>
    <property type="molecule type" value="Genomic_DNA"/>
</dbReference>
<feature type="compositionally biased region" description="Basic and acidic residues" evidence="1">
    <location>
        <begin position="1"/>
        <end position="10"/>
    </location>
</feature>
<evidence type="ECO:0000313" key="3">
    <source>
        <dbReference type="Proteomes" id="UP000778970"/>
    </source>
</evidence>
<keyword evidence="3" id="KW-1185">Reference proteome</keyword>
<organism evidence="2 3">
    <name type="scientific">Rhodovibrio salinarum</name>
    <dbReference type="NCBI Taxonomy" id="1087"/>
    <lineage>
        <taxon>Bacteria</taxon>
        <taxon>Pseudomonadati</taxon>
        <taxon>Pseudomonadota</taxon>
        <taxon>Alphaproteobacteria</taxon>
        <taxon>Rhodospirillales</taxon>
        <taxon>Rhodovibrionaceae</taxon>
        <taxon>Rhodovibrio</taxon>
    </lineage>
</organism>
<name>A0A934QLZ2_9PROT</name>
<evidence type="ECO:0000256" key="1">
    <source>
        <dbReference type="SAM" id="MobiDB-lite"/>
    </source>
</evidence>
<dbReference type="AlphaFoldDB" id="A0A934QLZ2"/>
<reference evidence="2" key="1">
    <citation type="submission" date="2017-08" db="EMBL/GenBank/DDBJ databases">
        <authorList>
            <person name="Imhoff J.F."/>
            <person name="Rahn T."/>
            <person name="Kuenzel S."/>
            <person name="Neulinger S.C."/>
        </authorList>
    </citation>
    <scope>NUCLEOTIDE SEQUENCE</scope>
    <source>
        <strain evidence="2">DSM 9154</strain>
    </source>
</reference>
<dbReference type="Pfam" id="PF06299">
    <property type="entry name" value="DUF1045"/>
    <property type="match status" value="1"/>
</dbReference>
<reference evidence="2" key="2">
    <citation type="journal article" date="2020" name="Microorganisms">
        <title>Osmotic Adaptation and Compatible Solute Biosynthesis of Phototrophic Bacteria as Revealed from Genome Analyses.</title>
        <authorList>
            <person name="Imhoff J.F."/>
            <person name="Rahn T."/>
            <person name="Kunzel S."/>
            <person name="Keller A."/>
            <person name="Neulinger S.C."/>
        </authorList>
    </citation>
    <scope>NUCLEOTIDE SEQUENCE</scope>
    <source>
        <strain evidence="2">DSM 9154</strain>
    </source>
</reference>
<accession>A0A934QLZ2</accession>
<evidence type="ECO:0000313" key="2">
    <source>
        <dbReference type="EMBL" id="MBK1699079.1"/>
    </source>
</evidence>
<sequence length="263" mass="28311">MDDSARDEPTKPTPVTDAGNLAPDDGAPEVTPDQTPDPAEARYAIYWTPPPDGPLSILGEQLFGPGRPALAKAIGVEAETLIEATEGPAHYGLHATLRAPFHLADGVAPESLGQAIADFAAQHGSVAIPEPELAELGPYLVLRPSRPASELDELAANVVQAFDAYRAPLTGQELERRRADGLTPRQAEHLQRWGYPYVFDTFRFHITLAGPCDGQTRTLLARALQPQLAPLLTMDWTLDALSLVTQPDRGSAFDLVERFPLAG</sequence>
<dbReference type="Proteomes" id="UP000778970">
    <property type="component" value="Unassembled WGS sequence"/>
</dbReference>
<comment type="caution">
    <text evidence="2">The sequence shown here is derived from an EMBL/GenBank/DDBJ whole genome shotgun (WGS) entry which is preliminary data.</text>
</comment>